<reference evidence="3 4" key="1">
    <citation type="journal article" date="2016" name="DNA Res.">
        <title>The draft genome of MD-2 pineapple using hybrid error correction of long reads.</title>
        <authorList>
            <person name="Redwan R.M."/>
            <person name="Saidin A."/>
            <person name="Kumar S.V."/>
        </authorList>
    </citation>
    <scope>NUCLEOTIDE SEQUENCE [LARGE SCALE GENOMIC DNA]</scope>
    <source>
        <strain evidence="4">cv. MD2</strain>
        <tissue evidence="3">Leaf</tissue>
    </source>
</reference>
<gene>
    <name evidence="3" type="ORF">ACMD2_13245</name>
</gene>
<feature type="compositionally biased region" description="Polar residues" evidence="2">
    <location>
        <begin position="366"/>
        <end position="384"/>
    </location>
</feature>
<evidence type="ECO:0000313" key="3">
    <source>
        <dbReference type="EMBL" id="OAY80644.1"/>
    </source>
</evidence>
<dbReference type="InterPro" id="IPR033961">
    <property type="entry name" value="Exo84"/>
</dbReference>
<keyword evidence="1" id="KW-0813">Transport</keyword>
<dbReference type="GO" id="GO:0006887">
    <property type="term" value="P:exocytosis"/>
    <property type="evidence" value="ECO:0007669"/>
    <property type="project" value="InterPro"/>
</dbReference>
<dbReference type="GO" id="GO:0008104">
    <property type="term" value="P:intracellular protein localization"/>
    <property type="evidence" value="ECO:0007669"/>
    <property type="project" value="TreeGrafter"/>
</dbReference>
<protein>
    <submittedName>
        <fullName evidence="3">Exocyst complex component EXO84C</fullName>
    </submittedName>
</protein>
<dbReference type="GO" id="GO:0006893">
    <property type="term" value="P:Golgi to plasma membrane transport"/>
    <property type="evidence" value="ECO:0007669"/>
    <property type="project" value="TreeGrafter"/>
</dbReference>
<comment type="caution">
    <text evidence="3">The sequence shown here is derived from an EMBL/GenBank/DDBJ whole genome shotgun (WGS) entry which is preliminary data.</text>
</comment>
<dbReference type="STRING" id="4615.A0A199VUC5"/>
<evidence type="ECO:0000313" key="4">
    <source>
        <dbReference type="Proteomes" id="UP000092600"/>
    </source>
</evidence>
<sequence>YRIILSLKVEGAAPCRTARGVPYRAPKKGARYRGGLGPPLGAAAQAACRGTSRVPLETKRHAAMCRGTAAYIETLIKALPGPSEDDSLMESKDSLNFRAETDAQQVALLGTAFTVADELLPMAVLKTFTRKIENKEAGGGCNEGIGQNLVISAAEYKEWRRHLQHSWDKLRDHFCRQYVLTFIYSREGKARLDARIYLEGKGDDLFWDCDPLPSLPFQALFGRLQQLASVVGDVLLGKEKIQKVLLSRLTETVVMWLSDEQEFWDVFEDEYLILDMHFIVEIAVCGGYSSRNVHQLVSAVITRAIGTFSAKGVDPQSALPEDEWFVDTAKSAINKLMLGTSGSETSELDEHIILHDESSDFDETPLSPSSIESVDSFASANTGVIESPTDLTEPEA</sequence>
<name>A0A199VUC5_ANACO</name>
<accession>A0A199VUC5</accession>
<dbReference type="GO" id="GO:0000145">
    <property type="term" value="C:exocyst"/>
    <property type="evidence" value="ECO:0007669"/>
    <property type="project" value="InterPro"/>
</dbReference>
<feature type="region of interest" description="Disordered" evidence="2">
    <location>
        <begin position="358"/>
        <end position="396"/>
    </location>
</feature>
<dbReference type="PANTHER" id="PTHR21426">
    <property type="entry name" value="EXOCYST COMPLEX COMPONENT 8"/>
    <property type="match status" value="1"/>
</dbReference>
<feature type="non-terminal residue" evidence="3">
    <location>
        <position position="1"/>
    </location>
</feature>
<dbReference type="PANTHER" id="PTHR21426:SF2">
    <property type="entry name" value="EXOCYST COMPLEX COMPONENT EXO84C"/>
    <property type="match status" value="1"/>
</dbReference>
<dbReference type="Proteomes" id="UP000092600">
    <property type="component" value="Unassembled WGS sequence"/>
</dbReference>
<dbReference type="AlphaFoldDB" id="A0A199VUC5"/>
<organism evidence="3 4">
    <name type="scientific">Ananas comosus</name>
    <name type="common">Pineapple</name>
    <name type="synonym">Ananas ananas</name>
    <dbReference type="NCBI Taxonomy" id="4615"/>
    <lineage>
        <taxon>Eukaryota</taxon>
        <taxon>Viridiplantae</taxon>
        <taxon>Streptophyta</taxon>
        <taxon>Embryophyta</taxon>
        <taxon>Tracheophyta</taxon>
        <taxon>Spermatophyta</taxon>
        <taxon>Magnoliopsida</taxon>
        <taxon>Liliopsida</taxon>
        <taxon>Poales</taxon>
        <taxon>Bromeliaceae</taxon>
        <taxon>Bromelioideae</taxon>
        <taxon>Ananas</taxon>
    </lineage>
</organism>
<evidence type="ECO:0000256" key="1">
    <source>
        <dbReference type="ARBA" id="ARBA00022448"/>
    </source>
</evidence>
<dbReference type="EMBL" id="LSRQ01000821">
    <property type="protein sequence ID" value="OAY80644.1"/>
    <property type="molecule type" value="Genomic_DNA"/>
</dbReference>
<evidence type="ECO:0000256" key="2">
    <source>
        <dbReference type="SAM" id="MobiDB-lite"/>
    </source>
</evidence>
<proteinExistence type="predicted"/>